<feature type="region of interest" description="Disordered" evidence="1">
    <location>
        <begin position="443"/>
        <end position="566"/>
    </location>
</feature>
<feature type="compositionally biased region" description="Pro residues" evidence="1">
    <location>
        <begin position="371"/>
        <end position="381"/>
    </location>
</feature>
<dbReference type="PANTHER" id="PTHR10378">
    <property type="entry name" value="LIM DOMAIN-BINDING PROTEIN"/>
    <property type="match status" value="1"/>
</dbReference>
<sequence length="566" mass="61814">MNQQMGQQGPNPNQHMGPGHMNIQQAHQLAALQAQQQAAQAAQAAQQQQAQQQAQAQQQQQQQGQGQPQGQAQPQQPGPQSQGQGGPNTNGPATSQAPTQGQTPQPNSQQQPQAPPQTPQTTQAQQAQLAAQAQQVAQNAAGAAATNLIQQQQAQQQAQQQHQQKVANVNTRGLCMLKLIQFAEQLSGFPGSKSKDDLAYWNNFVHQFFSPRGLFRLTILVKEGGENRQDLDKQYELAVPALPRYFHTHFESGIKSIQLNLDKCTIDKPLPHDCYYMEYHKASLVYWFETGSHLVTRGILRAQFDHEQKIDLFEFTTTAHEEYIARDFVIQSARPVHNWIKEWRSLNQQDGTHSPEMSNKKNKQKPYKCPANPPPDLDLPMPPTKTSTGITDAVYQFLEIVEIIGQMSPLFHYYHQHPGLGPYAALEQYVGQINNAGQVVNGQNMAQGGPRTPSFNQFGMGQSPAMGNSILPGSPHVAGSPAPGQMQAPGMQLQASQQGTSSSGPSANTSPSQNNKRRRPSTVKTEDDTPASAPTPGAVGTPQVNGVAKKPPTPRMGKRQKVNPSG</sequence>
<feature type="region of interest" description="Disordered" evidence="1">
    <location>
        <begin position="348"/>
        <end position="381"/>
    </location>
</feature>
<proteinExistence type="predicted"/>
<evidence type="ECO:0000313" key="3">
    <source>
        <dbReference type="Proteomes" id="UP001239445"/>
    </source>
</evidence>
<dbReference type="Proteomes" id="UP001239445">
    <property type="component" value="Unassembled WGS sequence"/>
</dbReference>
<dbReference type="InterPro" id="IPR029005">
    <property type="entry name" value="LIM-bd/SEUSS"/>
</dbReference>
<reference evidence="2" key="1">
    <citation type="submission" date="2023-06" db="EMBL/GenBank/DDBJ databases">
        <title>Genome-scale phylogeny and comparative genomics of the fungal order Sordariales.</title>
        <authorList>
            <consortium name="Lawrence Berkeley National Laboratory"/>
            <person name="Hensen N."/>
            <person name="Bonometti L."/>
            <person name="Westerberg I."/>
            <person name="Brannstrom I.O."/>
            <person name="Guillou S."/>
            <person name="Cros-Aarteil S."/>
            <person name="Calhoun S."/>
            <person name="Haridas S."/>
            <person name="Kuo A."/>
            <person name="Mondo S."/>
            <person name="Pangilinan J."/>
            <person name="Riley R."/>
            <person name="Labutti K."/>
            <person name="Andreopoulos B."/>
            <person name="Lipzen A."/>
            <person name="Chen C."/>
            <person name="Yanf M."/>
            <person name="Daum C."/>
            <person name="Ng V."/>
            <person name="Clum A."/>
            <person name="Steindorff A."/>
            <person name="Ohm R."/>
            <person name="Martin F."/>
            <person name="Silar P."/>
            <person name="Natvig D."/>
            <person name="Lalanne C."/>
            <person name="Gautier V."/>
            <person name="Ament-Velasquez S.L."/>
            <person name="Kruys A."/>
            <person name="Hutchinson M.I."/>
            <person name="Powell A.J."/>
            <person name="Barry K."/>
            <person name="Miller A.N."/>
            <person name="Grigoriev I.V."/>
            <person name="Debuchy R."/>
            <person name="Gladieux P."/>
            <person name="Thoren M.H."/>
            <person name="Johannesson H."/>
        </authorList>
    </citation>
    <scope>NUCLEOTIDE SEQUENCE</scope>
    <source>
        <strain evidence="2">PSN4</strain>
    </source>
</reference>
<protein>
    <submittedName>
        <fullName evidence="2">LIM-domain binding protein-domain-containing protein</fullName>
    </submittedName>
</protein>
<evidence type="ECO:0000256" key="1">
    <source>
        <dbReference type="SAM" id="MobiDB-lite"/>
    </source>
</evidence>
<feature type="compositionally biased region" description="Polar residues" evidence="1">
    <location>
        <begin position="348"/>
        <end position="357"/>
    </location>
</feature>
<accession>A0AAJ0B9T3</accession>
<feature type="compositionally biased region" description="Low complexity" evidence="1">
    <location>
        <begin position="24"/>
        <end position="82"/>
    </location>
</feature>
<organism evidence="2 3">
    <name type="scientific">Echria macrotheca</name>
    <dbReference type="NCBI Taxonomy" id="438768"/>
    <lineage>
        <taxon>Eukaryota</taxon>
        <taxon>Fungi</taxon>
        <taxon>Dikarya</taxon>
        <taxon>Ascomycota</taxon>
        <taxon>Pezizomycotina</taxon>
        <taxon>Sordariomycetes</taxon>
        <taxon>Sordariomycetidae</taxon>
        <taxon>Sordariales</taxon>
        <taxon>Schizotheciaceae</taxon>
        <taxon>Echria</taxon>
    </lineage>
</organism>
<feature type="region of interest" description="Disordered" evidence="1">
    <location>
        <begin position="1"/>
        <end position="126"/>
    </location>
</feature>
<dbReference type="Pfam" id="PF01803">
    <property type="entry name" value="LIM_bind"/>
    <property type="match status" value="1"/>
</dbReference>
<feature type="compositionally biased region" description="Low complexity" evidence="1">
    <location>
        <begin position="1"/>
        <end position="14"/>
    </location>
</feature>
<dbReference type="EMBL" id="MU839835">
    <property type="protein sequence ID" value="KAK1754328.1"/>
    <property type="molecule type" value="Genomic_DNA"/>
</dbReference>
<gene>
    <name evidence="2" type="ORF">QBC47DRAFT_215993</name>
</gene>
<feature type="compositionally biased region" description="Basic residues" evidence="1">
    <location>
        <begin position="556"/>
        <end position="566"/>
    </location>
</feature>
<name>A0AAJ0B9T3_9PEZI</name>
<comment type="caution">
    <text evidence="2">The sequence shown here is derived from an EMBL/GenBank/DDBJ whole genome shotgun (WGS) entry which is preliminary data.</text>
</comment>
<feature type="compositionally biased region" description="Low complexity" evidence="1">
    <location>
        <begin position="499"/>
        <end position="512"/>
    </location>
</feature>
<feature type="compositionally biased region" description="Low complexity" evidence="1">
    <location>
        <begin position="98"/>
        <end position="112"/>
    </location>
</feature>
<keyword evidence="3" id="KW-1185">Reference proteome</keyword>
<evidence type="ECO:0000313" key="2">
    <source>
        <dbReference type="EMBL" id="KAK1754328.1"/>
    </source>
</evidence>
<dbReference type="AlphaFoldDB" id="A0AAJ0B9T3"/>